<evidence type="ECO:0000256" key="11">
    <source>
        <dbReference type="SAM" id="MobiDB-lite"/>
    </source>
</evidence>
<dbReference type="PANTHER" id="PTHR11629">
    <property type="entry name" value="VACUOLAR PROTON ATPASES"/>
    <property type="match status" value="1"/>
</dbReference>
<feature type="transmembrane region" description="Helical" evidence="9">
    <location>
        <begin position="469"/>
        <end position="487"/>
    </location>
</feature>
<comment type="function">
    <text evidence="9">Essential component of the vacuolar proton pump (V-ATPase), a multimeric enzyme that catalyzes the translocation of protons across the membranes. Required for assembly and activity of the V-ATPase.</text>
</comment>
<dbReference type="GO" id="GO:0046961">
    <property type="term" value="F:proton-transporting ATPase activity, rotational mechanism"/>
    <property type="evidence" value="ECO:0007669"/>
    <property type="project" value="InterPro"/>
</dbReference>
<keyword evidence="13" id="KW-1185">Reference proteome</keyword>
<dbReference type="GO" id="GO:0000329">
    <property type="term" value="C:fungal-type vacuole membrane"/>
    <property type="evidence" value="ECO:0007669"/>
    <property type="project" value="TreeGrafter"/>
</dbReference>
<protein>
    <recommendedName>
        <fullName evidence="9">V-type proton ATPase subunit a</fullName>
    </recommendedName>
</protein>
<sequence>MAGNLFRSEEMSLVQLYIPLEIAQPTVSELGELGHVEFRDLNPNVNAFQRAFVNEIRRLDEMERKLRFLEGQIHKAEVPVRSMDSSLYYGRSRTQQEIDELEERLNDHDARVQQMNTSLETLNKRYLELTELRHVLRETAIFFDEANTRTDDILGGTHREDTHLLAPGGTLEQPDDNEAVERGEGALRSANLGFVAGVIPRGRMGTFERILFRALRGNLYMNYAEIDEPIVDPITDEVVQKNVFIIFAHGAQLLAKIKKICESMGATVYPVDERSEKRRNDAQEVLGRLEDLKHVLDSTRNQRRIELAKVAENLESWSTVVKKEKAIYHTMNQFNYDQNRKALIAEGWCPTLSINAIQYALRGVTERTGATVPPILNEMRTVLEPPTFHRTNKFTVGFQEIVDAYGVAAYREVNPGLFTVITFPFLFAVMFGDFGHGIFVTAFATWMVSQEKKLEKKRWGEIWSTFFGGRYIILLMGIFSIYTGLIYNDIFSKAMNLFGSGWEFHKHGEKWYGEKKWTYVFGVDPAWHGSDNVLLFTNSYKMKMAIIFGVMHMSFGICLNVCNFIYFNKRLNIYTDFLPQIIFLLSIFGYLVILIIYKWATYWPDASLAPGLLNTLIYMFLSPGNIGQKDLLYKGQAGLQGFLLFVAFVCVPWMLFAKPYFLKKEHEKRGGLGYAGLSDENLNDPTAAGFTSGPGDNRPSEDGASSGAGHVEVASSGHEHFDFGEIMIHQMIHTIEFCLGAISNTASYLRLWALSLAHAQLSEVLWTMIMGNVLLMEGAVLPIALVCGFAMWFVLTVGILLVMEGLSAFLHALRLHWVEFQNKFYAGSGQKFQPFAFQTILADTEE</sequence>
<feature type="transmembrane region" description="Helical" evidence="9">
    <location>
        <begin position="791"/>
        <end position="813"/>
    </location>
</feature>
<evidence type="ECO:0000256" key="8">
    <source>
        <dbReference type="ARBA" id="ARBA00023136"/>
    </source>
</evidence>
<gene>
    <name evidence="12" type="ORF">PhCBS80983_g02539</name>
</gene>
<organism evidence="12 13">
    <name type="scientific">Powellomyces hirtus</name>
    <dbReference type="NCBI Taxonomy" id="109895"/>
    <lineage>
        <taxon>Eukaryota</taxon>
        <taxon>Fungi</taxon>
        <taxon>Fungi incertae sedis</taxon>
        <taxon>Chytridiomycota</taxon>
        <taxon>Chytridiomycota incertae sedis</taxon>
        <taxon>Chytridiomycetes</taxon>
        <taxon>Spizellomycetales</taxon>
        <taxon>Powellomycetaceae</taxon>
        <taxon>Powellomyces</taxon>
    </lineage>
</organism>
<evidence type="ECO:0000313" key="12">
    <source>
        <dbReference type="EMBL" id="TPX59323.1"/>
    </source>
</evidence>
<reference evidence="12 13" key="1">
    <citation type="journal article" date="2019" name="Sci. Rep.">
        <title>Comparative genomics of chytrid fungi reveal insights into the obligate biotrophic and pathogenic lifestyle of Synchytrium endobioticum.</title>
        <authorList>
            <person name="van de Vossenberg B.T.L.H."/>
            <person name="Warris S."/>
            <person name="Nguyen H.D.T."/>
            <person name="van Gent-Pelzer M.P.E."/>
            <person name="Joly D.L."/>
            <person name="van de Geest H.C."/>
            <person name="Bonants P.J.M."/>
            <person name="Smith D.S."/>
            <person name="Levesque C.A."/>
            <person name="van der Lee T.A.J."/>
        </authorList>
    </citation>
    <scope>NUCLEOTIDE SEQUENCE [LARGE SCALE GENOMIC DNA]</scope>
    <source>
        <strain evidence="12 13">CBS 809.83</strain>
    </source>
</reference>
<dbReference type="GO" id="GO:0051117">
    <property type="term" value="F:ATPase binding"/>
    <property type="evidence" value="ECO:0007669"/>
    <property type="project" value="TreeGrafter"/>
</dbReference>
<comment type="similarity">
    <text evidence="2 9">Belongs to the V-ATPase 116 kDa subunit family.</text>
</comment>
<feature type="transmembrane region" description="Helical" evidence="9">
    <location>
        <begin position="637"/>
        <end position="656"/>
    </location>
</feature>
<dbReference type="EMBL" id="QEAQ01000026">
    <property type="protein sequence ID" value="TPX59323.1"/>
    <property type="molecule type" value="Genomic_DNA"/>
</dbReference>
<proteinExistence type="inferred from homology"/>
<evidence type="ECO:0000256" key="2">
    <source>
        <dbReference type="ARBA" id="ARBA00009904"/>
    </source>
</evidence>
<comment type="subcellular location">
    <subcellularLocation>
        <location evidence="1">Membrane</location>
        <topology evidence="1">Multi-pass membrane protein</topology>
    </subcellularLocation>
</comment>
<dbReference type="PIRSF" id="PIRSF001293">
    <property type="entry name" value="ATP6V0A1"/>
    <property type="match status" value="1"/>
</dbReference>
<keyword evidence="7 9" id="KW-0406">Ion transport</keyword>
<keyword evidence="3 9" id="KW-0813">Transport</keyword>
<name>A0A507E5H4_9FUNG</name>
<feature type="transmembrane region" description="Helical" evidence="9">
    <location>
        <begin position="425"/>
        <end position="448"/>
    </location>
</feature>
<dbReference type="STRING" id="109895.A0A507E5H4"/>
<evidence type="ECO:0000313" key="13">
    <source>
        <dbReference type="Proteomes" id="UP000318582"/>
    </source>
</evidence>
<evidence type="ECO:0000256" key="10">
    <source>
        <dbReference type="SAM" id="Coils"/>
    </source>
</evidence>
<feature type="coiled-coil region" evidence="10">
    <location>
        <begin position="52"/>
        <end position="132"/>
    </location>
</feature>
<feature type="transmembrane region" description="Helical" evidence="9">
    <location>
        <begin position="544"/>
        <end position="566"/>
    </location>
</feature>
<dbReference type="Gene3D" id="1.20.5.340">
    <property type="match status" value="1"/>
</dbReference>
<dbReference type="InterPro" id="IPR026028">
    <property type="entry name" value="V-type_ATPase_116kDa_su_euka"/>
</dbReference>
<keyword evidence="5 9" id="KW-0375">Hydrogen ion transport</keyword>
<dbReference type="InterPro" id="IPR002490">
    <property type="entry name" value="V-ATPase_116kDa_su"/>
</dbReference>
<feature type="region of interest" description="Disordered" evidence="11">
    <location>
        <begin position="688"/>
        <end position="710"/>
    </location>
</feature>
<evidence type="ECO:0000256" key="9">
    <source>
        <dbReference type="RuleBase" id="RU361189"/>
    </source>
</evidence>
<dbReference type="PANTHER" id="PTHR11629:SF63">
    <property type="entry name" value="V-TYPE PROTON ATPASE SUBUNIT A"/>
    <property type="match status" value="1"/>
</dbReference>
<keyword evidence="6 9" id="KW-1133">Transmembrane helix</keyword>
<keyword evidence="10" id="KW-0175">Coiled coil</keyword>
<evidence type="ECO:0000256" key="6">
    <source>
        <dbReference type="ARBA" id="ARBA00022989"/>
    </source>
</evidence>
<evidence type="ECO:0000256" key="3">
    <source>
        <dbReference type="ARBA" id="ARBA00022448"/>
    </source>
</evidence>
<keyword evidence="4 9" id="KW-0812">Transmembrane</keyword>
<dbReference type="AlphaFoldDB" id="A0A507E5H4"/>
<dbReference type="Pfam" id="PF01496">
    <property type="entry name" value="V_ATPase_I"/>
    <property type="match status" value="1"/>
</dbReference>
<dbReference type="GO" id="GO:0000220">
    <property type="term" value="C:vacuolar proton-transporting V-type ATPase, V0 domain"/>
    <property type="evidence" value="ECO:0007669"/>
    <property type="project" value="InterPro"/>
</dbReference>
<evidence type="ECO:0000256" key="4">
    <source>
        <dbReference type="ARBA" id="ARBA00022692"/>
    </source>
</evidence>
<evidence type="ECO:0000256" key="1">
    <source>
        <dbReference type="ARBA" id="ARBA00004141"/>
    </source>
</evidence>
<accession>A0A507E5H4</accession>
<keyword evidence="8 9" id="KW-0472">Membrane</keyword>
<dbReference type="Proteomes" id="UP000318582">
    <property type="component" value="Unassembled WGS sequence"/>
</dbReference>
<evidence type="ECO:0000256" key="5">
    <source>
        <dbReference type="ARBA" id="ARBA00022781"/>
    </source>
</evidence>
<evidence type="ECO:0000256" key="7">
    <source>
        <dbReference type="ARBA" id="ARBA00023065"/>
    </source>
</evidence>
<dbReference type="GO" id="GO:0007035">
    <property type="term" value="P:vacuolar acidification"/>
    <property type="evidence" value="ECO:0007669"/>
    <property type="project" value="TreeGrafter"/>
</dbReference>
<comment type="caution">
    <text evidence="12">The sequence shown here is derived from an EMBL/GenBank/DDBJ whole genome shotgun (WGS) entry which is preliminary data.</text>
</comment>
<feature type="transmembrane region" description="Helical" evidence="9">
    <location>
        <begin position="578"/>
        <end position="600"/>
    </location>
</feature>